<comment type="caution">
    <text evidence="2">The sequence shown here is derived from an EMBL/GenBank/DDBJ whole genome shotgun (WGS) entry which is preliminary data.</text>
</comment>
<feature type="transmembrane region" description="Helical" evidence="1">
    <location>
        <begin position="21"/>
        <end position="42"/>
    </location>
</feature>
<organism evidence="2 3">
    <name type="scientific">Asanoa ferruginea</name>
    <dbReference type="NCBI Taxonomy" id="53367"/>
    <lineage>
        <taxon>Bacteria</taxon>
        <taxon>Bacillati</taxon>
        <taxon>Actinomycetota</taxon>
        <taxon>Actinomycetes</taxon>
        <taxon>Micromonosporales</taxon>
        <taxon>Micromonosporaceae</taxon>
        <taxon>Asanoa</taxon>
    </lineage>
</organism>
<dbReference type="InterPro" id="IPR006311">
    <property type="entry name" value="TAT_signal"/>
</dbReference>
<dbReference type="PROSITE" id="PS51318">
    <property type="entry name" value="TAT"/>
    <property type="match status" value="1"/>
</dbReference>
<protein>
    <submittedName>
        <fullName evidence="2">Uncharacterized protein</fullName>
    </submittedName>
</protein>
<reference evidence="2 3" key="1">
    <citation type="submission" date="2018-08" db="EMBL/GenBank/DDBJ databases">
        <title>Sequencing the genomes of 1000 actinobacteria strains.</title>
        <authorList>
            <person name="Klenk H.-P."/>
        </authorList>
    </citation>
    <scope>NUCLEOTIDE SEQUENCE [LARGE SCALE GENOMIC DNA]</scope>
    <source>
        <strain evidence="2 3">DSM 44099</strain>
    </source>
</reference>
<gene>
    <name evidence="2" type="ORF">DFJ67_0711</name>
</gene>
<name>A0A3D9ZBI6_9ACTN</name>
<dbReference type="EMBL" id="QUMQ01000001">
    <property type="protein sequence ID" value="REF94768.1"/>
    <property type="molecule type" value="Genomic_DNA"/>
</dbReference>
<dbReference type="Proteomes" id="UP000256913">
    <property type="component" value="Unassembled WGS sequence"/>
</dbReference>
<keyword evidence="1" id="KW-1133">Transmembrane helix</keyword>
<sequence>MANGIAPDTLPGRHRPSRRQWLGLAVVTAGVAAAAVGVPPLITPHHDPPPAAAPVVPPAASTPVVSPSIARFVPITVEAEDPRNTLSGGAAATECATCRGGARVRYLCIDCRVTVRTTVPVAGRRTVTIVYESDGYRTLKVSVNGAPARTWQVKGADWTTPHSFRFTADLPAGPLRLTLFNDESPAPDVDQVVVS</sequence>
<keyword evidence="1" id="KW-0472">Membrane</keyword>
<dbReference type="AlphaFoldDB" id="A0A3D9ZBI6"/>
<dbReference type="Gene3D" id="2.60.120.260">
    <property type="entry name" value="Galactose-binding domain-like"/>
    <property type="match status" value="1"/>
</dbReference>
<evidence type="ECO:0000256" key="1">
    <source>
        <dbReference type="SAM" id="Phobius"/>
    </source>
</evidence>
<dbReference type="SUPFAM" id="SSF49785">
    <property type="entry name" value="Galactose-binding domain-like"/>
    <property type="match status" value="1"/>
</dbReference>
<dbReference type="InterPro" id="IPR008979">
    <property type="entry name" value="Galactose-bd-like_sf"/>
</dbReference>
<keyword evidence="1" id="KW-0812">Transmembrane</keyword>
<keyword evidence="3" id="KW-1185">Reference proteome</keyword>
<accession>A0A3D9ZBI6</accession>
<proteinExistence type="predicted"/>
<evidence type="ECO:0000313" key="2">
    <source>
        <dbReference type="EMBL" id="REF94768.1"/>
    </source>
</evidence>
<evidence type="ECO:0000313" key="3">
    <source>
        <dbReference type="Proteomes" id="UP000256913"/>
    </source>
</evidence>